<dbReference type="GO" id="GO:0005737">
    <property type="term" value="C:cytoplasm"/>
    <property type="evidence" value="ECO:0007669"/>
    <property type="project" value="TreeGrafter"/>
</dbReference>
<keyword evidence="7 8" id="KW-0503">Monooxygenase</keyword>
<protein>
    <recommendedName>
        <fullName evidence="11">Cytochrome P450</fullName>
    </recommendedName>
</protein>
<dbReference type="FunFam" id="1.10.630.10:FF:000036">
    <property type="entry name" value="CYtochrome P450 family"/>
    <property type="match status" value="1"/>
</dbReference>
<comment type="caution">
    <text evidence="9">The sequence shown here is derived from an EMBL/GenBank/DDBJ whole genome shotgun (WGS) entry which is preliminary data.</text>
</comment>
<keyword evidence="4 8" id="KW-0479">Metal-binding</keyword>
<keyword evidence="6 8" id="KW-0408">Iron</keyword>
<dbReference type="GO" id="GO:0016712">
    <property type="term" value="F:oxidoreductase activity, acting on paired donors, with incorporation or reduction of molecular oxygen, reduced flavin or flavoprotein as one donor, and incorporation of one atom of oxygen"/>
    <property type="evidence" value="ECO:0007669"/>
    <property type="project" value="TreeGrafter"/>
</dbReference>
<evidence type="ECO:0000256" key="6">
    <source>
        <dbReference type="ARBA" id="ARBA00023004"/>
    </source>
</evidence>
<sequence length="500" mass="57946">MDSYDFLIILFKTLLISVTLSCLVRKLRDFKKAPPGPWGLPLVGMLRSLSKTNSILQMVEFKKKYGKIFSMKVGYFDTVVISDYKLIIEALKKDEFQGRPDFEVWQIRNGGEKNRGILFSDGVKSWHEQRRFALRNLRDFGFGKESMEGMMLHEVDELVKLLKEKEGEAFSLRNHFNCSVFNSLWYIVSGERFELDDPKFQKFIGLFSGYLDKLPLFSPSHLYPWPAKYNVARRGLWKQYQIANETVLSHIDAVIDHHVKTYEAEVNRDFVDVYLHQHFGNNSEGTSFSTKEGLSHLRITLMDLFAAGTETSSTTLHWAVFFMCKYPETQKKLQEEIDNVIGKAPVSREDRTKLPYLEAFTNEVHRRASLIPLSVYHKVLQDCEFAGYHFKKGTIVYPNIYDAHHDKDFWGDPENFRPERFLNSEGTKTVSKEALMPFSTGKRICLGETLARDTLFYFITGIVQKFSFQLDPSSDDVDIDPPKPNFIKGPYNFQVVLKSR</sequence>
<comment type="cofactor">
    <cofactor evidence="1">
        <name>heme</name>
        <dbReference type="ChEBI" id="CHEBI:30413"/>
    </cofactor>
</comment>
<evidence type="ECO:0000256" key="4">
    <source>
        <dbReference type="ARBA" id="ARBA00022723"/>
    </source>
</evidence>
<dbReference type="AlphaFoldDB" id="A0A8J2PRE3"/>
<evidence type="ECO:0008006" key="11">
    <source>
        <dbReference type="Google" id="ProtNLM"/>
    </source>
</evidence>
<dbReference type="PANTHER" id="PTHR24300">
    <property type="entry name" value="CYTOCHROME P450 508A4-RELATED"/>
    <property type="match status" value="1"/>
</dbReference>
<evidence type="ECO:0000256" key="7">
    <source>
        <dbReference type="ARBA" id="ARBA00023033"/>
    </source>
</evidence>
<keyword evidence="5 8" id="KW-0560">Oxidoreductase</keyword>
<dbReference type="Pfam" id="PF00067">
    <property type="entry name" value="p450"/>
    <property type="match status" value="1"/>
</dbReference>
<comment type="similarity">
    <text evidence="2 8">Belongs to the cytochrome P450 family.</text>
</comment>
<proteinExistence type="inferred from homology"/>
<evidence type="ECO:0000313" key="9">
    <source>
        <dbReference type="EMBL" id="CAG7833700.1"/>
    </source>
</evidence>
<keyword evidence="3 8" id="KW-0349">Heme</keyword>
<dbReference type="InterPro" id="IPR017972">
    <property type="entry name" value="Cyt_P450_CS"/>
</dbReference>
<dbReference type="PANTHER" id="PTHR24300:SF376">
    <property type="entry name" value="CYTOCHROME P450 15A1"/>
    <property type="match status" value="1"/>
</dbReference>
<name>A0A8J2PRE3_9HEXA</name>
<organism evidence="9 10">
    <name type="scientific">Allacma fusca</name>
    <dbReference type="NCBI Taxonomy" id="39272"/>
    <lineage>
        <taxon>Eukaryota</taxon>
        <taxon>Metazoa</taxon>
        <taxon>Ecdysozoa</taxon>
        <taxon>Arthropoda</taxon>
        <taxon>Hexapoda</taxon>
        <taxon>Collembola</taxon>
        <taxon>Symphypleona</taxon>
        <taxon>Sminthuridae</taxon>
        <taxon>Allacma</taxon>
    </lineage>
</organism>
<dbReference type="PROSITE" id="PS00086">
    <property type="entry name" value="CYTOCHROME_P450"/>
    <property type="match status" value="1"/>
</dbReference>
<dbReference type="Proteomes" id="UP000708208">
    <property type="component" value="Unassembled WGS sequence"/>
</dbReference>
<accession>A0A8J2PRE3</accession>
<dbReference type="GO" id="GO:0006805">
    <property type="term" value="P:xenobiotic metabolic process"/>
    <property type="evidence" value="ECO:0007669"/>
    <property type="project" value="TreeGrafter"/>
</dbReference>
<gene>
    <name evidence="9" type="ORF">AFUS01_LOCUS43293</name>
</gene>
<dbReference type="InterPro" id="IPR001128">
    <property type="entry name" value="Cyt_P450"/>
</dbReference>
<evidence type="ECO:0000256" key="8">
    <source>
        <dbReference type="RuleBase" id="RU000461"/>
    </source>
</evidence>
<dbReference type="GO" id="GO:0020037">
    <property type="term" value="F:heme binding"/>
    <property type="evidence" value="ECO:0007669"/>
    <property type="project" value="InterPro"/>
</dbReference>
<keyword evidence="10" id="KW-1185">Reference proteome</keyword>
<evidence type="ECO:0000256" key="5">
    <source>
        <dbReference type="ARBA" id="ARBA00023002"/>
    </source>
</evidence>
<evidence type="ECO:0000256" key="1">
    <source>
        <dbReference type="ARBA" id="ARBA00001971"/>
    </source>
</evidence>
<dbReference type="OrthoDB" id="3934656at2759"/>
<dbReference type="GO" id="GO:0008395">
    <property type="term" value="F:steroid hydroxylase activity"/>
    <property type="evidence" value="ECO:0007669"/>
    <property type="project" value="TreeGrafter"/>
</dbReference>
<evidence type="ECO:0000256" key="2">
    <source>
        <dbReference type="ARBA" id="ARBA00010617"/>
    </source>
</evidence>
<dbReference type="InterPro" id="IPR050182">
    <property type="entry name" value="Cytochrome_P450_fam2"/>
</dbReference>
<dbReference type="EMBL" id="CAJVCH010569984">
    <property type="protein sequence ID" value="CAG7833700.1"/>
    <property type="molecule type" value="Genomic_DNA"/>
</dbReference>
<reference evidence="9" key="1">
    <citation type="submission" date="2021-06" db="EMBL/GenBank/DDBJ databases">
        <authorList>
            <person name="Hodson N. C."/>
            <person name="Mongue J. A."/>
            <person name="Jaron S. K."/>
        </authorList>
    </citation>
    <scope>NUCLEOTIDE SEQUENCE</scope>
</reference>
<evidence type="ECO:0000256" key="3">
    <source>
        <dbReference type="ARBA" id="ARBA00022617"/>
    </source>
</evidence>
<dbReference type="GO" id="GO:0005506">
    <property type="term" value="F:iron ion binding"/>
    <property type="evidence" value="ECO:0007669"/>
    <property type="project" value="InterPro"/>
</dbReference>
<dbReference type="GO" id="GO:0006082">
    <property type="term" value="P:organic acid metabolic process"/>
    <property type="evidence" value="ECO:0007669"/>
    <property type="project" value="TreeGrafter"/>
</dbReference>
<evidence type="ECO:0000313" key="10">
    <source>
        <dbReference type="Proteomes" id="UP000708208"/>
    </source>
</evidence>